<comment type="caution">
    <text evidence="1">The sequence shown here is derived from an EMBL/GenBank/DDBJ whole genome shotgun (WGS) entry which is preliminary data.</text>
</comment>
<keyword evidence="2" id="KW-1185">Reference proteome</keyword>
<dbReference type="AlphaFoldDB" id="A0A8T0H6P7"/>
<gene>
    <name evidence="1" type="ORF">KC19_7G096700</name>
</gene>
<name>A0A8T0H6P7_CERPU</name>
<reference evidence="1" key="1">
    <citation type="submission" date="2020-06" db="EMBL/GenBank/DDBJ databases">
        <title>WGS assembly of Ceratodon purpureus strain R40.</title>
        <authorList>
            <person name="Carey S.B."/>
            <person name="Jenkins J."/>
            <person name="Shu S."/>
            <person name="Lovell J.T."/>
            <person name="Sreedasyam A."/>
            <person name="Maumus F."/>
            <person name="Tiley G.P."/>
            <person name="Fernandez-Pozo N."/>
            <person name="Barry K."/>
            <person name="Chen C."/>
            <person name="Wang M."/>
            <person name="Lipzen A."/>
            <person name="Daum C."/>
            <person name="Saski C.A."/>
            <person name="Payton A.C."/>
            <person name="Mcbreen J.C."/>
            <person name="Conrad R.E."/>
            <person name="Kollar L.M."/>
            <person name="Olsson S."/>
            <person name="Huttunen S."/>
            <person name="Landis J.B."/>
            <person name="Wickett N.J."/>
            <person name="Johnson M.G."/>
            <person name="Rensing S.A."/>
            <person name="Grimwood J."/>
            <person name="Schmutz J."/>
            <person name="Mcdaniel S.F."/>
        </authorList>
    </citation>
    <scope>NUCLEOTIDE SEQUENCE</scope>
    <source>
        <strain evidence="1">R40</strain>
    </source>
</reference>
<dbReference type="EMBL" id="CM026428">
    <property type="protein sequence ID" value="KAG0566910.1"/>
    <property type="molecule type" value="Genomic_DNA"/>
</dbReference>
<evidence type="ECO:0000313" key="2">
    <source>
        <dbReference type="Proteomes" id="UP000822688"/>
    </source>
</evidence>
<proteinExistence type="predicted"/>
<protein>
    <submittedName>
        <fullName evidence="1">Uncharacterized protein</fullName>
    </submittedName>
</protein>
<sequence>MMMFYEESSNDYGGYGQVPTPTSRREELLSGYEIYRPCTFESLKQFKKVCKTSSAALDCEVSSADGKQYVAFENVTSKNFEDIQKLREASNKTLPAMRILYDRVSEILIVKIIPGSGVFHYVATGLFIARFTRKYPIDSLVGVGATRFEGRDRAKEGDSGYKPITRTSGDAWPSLMVEVGVAGSLNQLRNDARFWLTSGGDTRVVILISINRVAKEVRFERWEDVPRVQPRGPSTPLYNPGMVQSITLEHNVQYAGPALQIPAVKVYDQGGVPPNLGANDFEFTAQDLDSFRTSYWLALQ</sequence>
<accession>A0A8T0H6P7</accession>
<organism evidence="1 2">
    <name type="scientific">Ceratodon purpureus</name>
    <name type="common">Fire moss</name>
    <name type="synonym">Dicranum purpureum</name>
    <dbReference type="NCBI Taxonomy" id="3225"/>
    <lineage>
        <taxon>Eukaryota</taxon>
        <taxon>Viridiplantae</taxon>
        <taxon>Streptophyta</taxon>
        <taxon>Embryophyta</taxon>
        <taxon>Bryophyta</taxon>
        <taxon>Bryophytina</taxon>
        <taxon>Bryopsida</taxon>
        <taxon>Dicranidae</taxon>
        <taxon>Pseudoditrichales</taxon>
        <taxon>Ditrichaceae</taxon>
        <taxon>Ceratodon</taxon>
    </lineage>
</organism>
<dbReference type="Proteomes" id="UP000822688">
    <property type="component" value="Chromosome 7"/>
</dbReference>
<evidence type="ECO:0000313" key="1">
    <source>
        <dbReference type="EMBL" id="KAG0566910.1"/>
    </source>
</evidence>